<keyword evidence="2" id="KW-1185">Reference proteome</keyword>
<dbReference type="AlphaFoldDB" id="A0A8B8F385"/>
<proteinExistence type="predicted"/>
<evidence type="ECO:0000259" key="1">
    <source>
        <dbReference type="SMART" id="SM00651"/>
    </source>
</evidence>
<dbReference type="InterPro" id="IPR039267">
    <property type="entry name" value="Lsm11"/>
</dbReference>
<name>A0A8B8F385_9HEMI</name>
<evidence type="ECO:0000313" key="2">
    <source>
        <dbReference type="Proteomes" id="UP000694846"/>
    </source>
</evidence>
<dbReference type="GeneID" id="112679244"/>
<dbReference type="SMART" id="SM00651">
    <property type="entry name" value="Sm"/>
    <property type="match status" value="1"/>
</dbReference>
<dbReference type="CTD" id="134353"/>
<dbReference type="InterPro" id="IPR001163">
    <property type="entry name" value="Sm_dom_euk/arc"/>
</dbReference>
<dbReference type="RefSeq" id="XP_025404747.1">
    <property type="nucleotide sequence ID" value="XM_025548962.1"/>
</dbReference>
<sequence length="218" mass="25099">MSSSSNDELDMTSPSFNPTKALYSKNVKMLSDTAQPLDNISKFELTASGEVKIKAEKPRKLNEYHTEAEPIERDLSRVASTSQTTLLRRKFKPRRTVLARMSEISKSRGPLSRIATFCHRKQRVKVYTRSAASVRGHCEGYISAFDKHWNLVMDDVDEVWTRKNKYKSLAIGNSIKMDPVEKPYTVIRRIRGHQVCRRHIPRFLIRGEQIVLVAKCFN</sequence>
<dbReference type="GO" id="GO:0005683">
    <property type="term" value="C:U7 snRNP"/>
    <property type="evidence" value="ECO:0007669"/>
    <property type="project" value="TreeGrafter"/>
</dbReference>
<dbReference type="GO" id="GO:0006398">
    <property type="term" value="P:mRNA 3'-end processing by stem-loop binding and cleavage"/>
    <property type="evidence" value="ECO:0007669"/>
    <property type="project" value="TreeGrafter"/>
</dbReference>
<dbReference type="SUPFAM" id="SSF50182">
    <property type="entry name" value="Sm-like ribonucleoproteins"/>
    <property type="match status" value="1"/>
</dbReference>
<dbReference type="PANTHER" id="PTHR21415">
    <property type="entry name" value="U7 SNRNA-ASSOCIATED SM-LIKE PROTEIN LSM11"/>
    <property type="match status" value="1"/>
</dbReference>
<dbReference type="PANTHER" id="PTHR21415:SF1">
    <property type="entry name" value="U7 SNRNA-ASSOCIATED SM-LIKE PROTEIN LSM11"/>
    <property type="match status" value="1"/>
</dbReference>
<dbReference type="Proteomes" id="UP000694846">
    <property type="component" value="Unplaced"/>
</dbReference>
<dbReference type="InterPro" id="IPR010920">
    <property type="entry name" value="LSM_dom_sf"/>
</dbReference>
<accession>A0A8B8F385</accession>
<protein>
    <submittedName>
        <fullName evidence="3">U7 snRNA-associated Sm-like protein LSm11</fullName>
    </submittedName>
</protein>
<dbReference type="Gene3D" id="2.30.30.100">
    <property type="match status" value="1"/>
</dbReference>
<organism evidence="2 3">
    <name type="scientific">Sipha flava</name>
    <name type="common">yellow sugarcane aphid</name>
    <dbReference type="NCBI Taxonomy" id="143950"/>
    <lineage>
        <taxon>Eukaryota</taxon>
        <taxon>Metazoa</taxon>
        <taxon>Ecdysozoa</taxon>
        <taxon>Arthropoda</taxon>
        <taxon>Hexapoda</taxon>
        <taxon>Insecta</taxon>
        <taxon>Pterygota</taxon>
        <taxon>Neoptera</taxon>
        <taxon>Paraneoptera</taxon>
        <taxon>Hemiptera</taxon>
        <taxon>Sternorrhyncha</taxon>
        <taxon>Aphidomorpha</taxon>
        <taxon>Aphidoidea</taxon>
        <taxon>Aphididae</taxon>
        <taxon>Sipha</taxon>
    </lineage>
</organism>
<dbReference type="InterPro" id="IPR034109">
    <property type="entry name" value="Lsm11_M"/>
</dbReference>
<dbReference type="CDD" id="cd01739">
    <property type="entry name" value="LSm11_M"/>
    <property type="match status" value="1"/>
</dbReference>
<evidence type="ECO:0000313" key="3">
    <source>
        <dbReference type="RefSeq" id="XP_025404747.1"/>
    </source>
</evidence>
<dbReference type="Pfam" id="PF01423">
    <property type="entry name" value="LSM"/>
    <property type="match status" value="1"/>
</dbReference>
<dbReference type="GO" id="GO:0071209">
    <property type="term" value="F:U7 snRNA binding"/>
    <property type="evidence" value="ECO:0007669"/>
    <property type="project" value="InterPro"/>
</dbReference>
<dbReference type="OrthoDB" id="10002367at2759"/>
<gene>
    <name evidence="3" type="primary">LOC112679244</name>
</gene>
<feature type="domain" description="Sm" evidence="1">
    <location>
        <begin position="112"/>
        <end position="215"/>
    </location>
</feature>
<reference evidence="3" key="1">
    <citation type="submission" date="2025-08" db="UniProtKB">
        <authorList>
            <consortium name="RefSeq"/>
        </authorList>
    </citation>
    <scope>IDENTIFICATION</scope>
    <source>
        <tissue evidence="3">Whole body</tissue>
    </source>
</reference>